<dbReference type="Proteomes" id="UP001065593">
    <property type="component" value="Unassembled WGS sequence"/>
</dbReference>
<dbReference type="InterPro" id="IPR013325">
    <property type="entry name" value="RNA_pol_sigma_r2"/>
</dbReference>
<dbReference type="InterPro" id="IPR013324">
    <property type="entry name" value="RNA_pol_sigma_r3/r4-like"/>
</dbReference>
<dbReference type="SUPFAM" id="SSF88946">
    <property type="entry name" value="Sigma2 domain of RNA polymerase sigma factors"/>
    <property type="match status" value="1"/>
</dbReference>
<dbReference type="Pfam" id="PF04542">
    <property type="entry name" value="Sigma70_r2"/>
    <property type="match status" value="1"/>
</dbReference>
<keyword evidence="4" id="KW-0804">Transcription</keyword>
<feature type="domain" description="RNA polymerase sigma factor 70 region 4 type 2" evidence="6">
    <location>
        <begin position="107"/>
        <end position="158"/>
    </location>
</feature>
<evidence type="ECO:0000313" key="8">
    <source>
        <dbReference type="Proteomes" id="UP001065593"/>
    </source>
</evidence>
<evidence type="ECO:0000256" key="2">
    <source>
        <dbReference type="ARBA" id="ARBA00023015"/>
    </source>
</evidence>
<dbReference type="Gene3D" id="1.10.1740.10">
    <property type="match status" value="1"/>
</dbReference>
<feature type="domain" description="RNA polymerase sigma-70 region 2" evidence="5">
    <location>
        <begin position="21"/>
        <end position="88"/>
    </location>
</feature>
<sequence>MDEIDLAKRAINGDETAQLQLFALYKESMYRVAYSYMRNEHDANDALQEMTYQCLKNIHKVQSPHYFKTWLVRIVINTCLMMQRQQKRMVITDQLMEQPQHMTELFELNDIITQLPTDQQELIHLKYFQDLKNSDIAALHNIPEGTVKSRLHKTLKKLRHLWGEGDIS</sequence>
<dbReference type="RefSeq" id="WP_264989966.1">
    <property type="nucleotide sequence ID" value="NZ_BRZA01000005.1"/>
</dbReference>
<evidence type="ECO:0000259" key="5">
    <source>
        <dbReference type="Pfam" id="PF04542"/>
    </source>
</evidence>
<dbReference type="Pfam" id="PF08281">
    <property type="entry name" value="Sigma70_r4_2"/>
    <property type="match status" value="1"/>
</dbReference>
<keyword evidence="3" id="KW-0731">Sigma factor</keyword>
<dbReference type="PANTHER" id="PTHR43133">
    <property type="entry name" value="RNA POLYMERASE ECF-TYPE SIGMA FACTO"/>
    <property type="match status" value="1"/>
</dbReference>
<comment type="similarity">
    <text evidence="1">Belongs to the sigma-70 factor family. ECF subfamily.</text>
</comment>
<gene>
    <name evidence="7" type="ORF">LYSBPC_31720</name>
</gene>
<evidence type="ECO:0000313" key="7">
    <source>
        <dbReference type="EMBL" id="GLC90045.1"/>
    </source>
</evidence>
<dbReference type="InterPro" id="IPR039425">
    <property type="entry name" value="RNA_pol_sigma-70-like"/>
</dbReference>
<dbReference type="EMBL" id="BRZA01000005">
    <property type="protein sequence ID" value="GLC90045.1"/>
    <property type="molecule type" value="Genomic_DNA"/>
</dbReference>
<keyword evidence="8" id="KW-1185">Reference proteome</keyword>
<accession>A0ABQ5NNW6</accession>
<evidence type="ECO:0000256" key="1">
    <source>
        <dbReference type="ARBA" id="ARBA00010641"/>
    </source>
</evidence>
<evidence type="ECO:0000259" key="6">
    <source>
        <dbReference type="Pfam" id="PF08281"/>
    </source>
</evidence>
<dbReference type="Gene3D" id="1.10.10.10">
    <property type="entry name" value="Winged helix-like DNA-binding domain superfamily/Winged helix DNA-binding domain"/>
    <property type="match status" value="1"/>
</dbReference>
<dbReference type="NCBIfam" id="TIGR02937">
    <property type="entry name" value="sigma70-ECF"/>
    <property type="match status" value="1"/>
</dbReference>
<reference evidence="7" key="1">
    <citation type="submission" date="2022-08" db="EMBL/GenBank/DDBJ databases">
        <title>Draft genome sequence of Lysinibacillus sp. strain KH24.</title>
        <authorList>
            <person name="Kanbe H."/>
            <person name="Itoh H."/>
        </authorList>
    </citation>
    <scope>NUCLEOTIDE SEQUENCE</scope>
    <source>
        <strain evidence="7">KH24</strain>
    </source>
</reference>
<dbReference type="CDD" id="cd06171">
    <property type="entry name" value="Sigma70_r4"/>
    <property type="match status" value="1"/>
</dbReference>
<dbReference type="PANTHER" id="PTHR43133:SF51">
    <property type="entry name" value="RNA POLYMERASE SIGMA FACTOR"/>
    <property type="match status" value="1"/>
</dbReference>
<comment type="caution">
    <text evidence="7">The sequence shown here is derived from an EMBL/GenBank/DDBJ whole genome shotgun (WGS) entry which is preliminary data.</text>
</comment>
<evidence type="ECO:0000256" key="3">
    <source>
        <dbReference type="ARBA" id="ARBA00023082"/>
    </source>
</evidence>
<protein>
    <submittedName>
        <fullName evidence="7">DNA-directed RNA polymerase sigma-70 factor</fullName>
    </submittedName>
</protein>
<dbReference type="InterPro" id="IPR036388">
    <property type="entry name" value="WH-like_DNA-bd_sf"/>
</dbReference>
<keyword evidence="7" id="KW-0240">DNA-directed RNA polymerase</keyword>
<evidence type="ECO:0000256" key="4">
    <source>
        <dbReference type="ARBA" id="ARBA00023163"/>
    </source>
</evidence>
<dbReference type="InterPro" id="IPR007627">
    <property type="entry name" value="RNA_pol_sigma70_r2"/>
</dbReference>
<name>A0ABQ5NNW6_9BACI</name>
<dbReference type="GO" id="GO:0000428">
    <property type="term" value="C:DNA-directed RNA polymerase complex"/>
    <property type="evidence" value="ECO:0007669"/>
    <property type="project" value="UniProtKB-KW"/>
</dbReference>
<dbReference type="SUPFAM" id="SSF88659">
    <property type="entry name" value="Sigma3 and sigma4 domains of RNA polymerase sigma factors"/>
    <property type="match status" value="1"/>
</dbReference>
<dbReference type="InterPro" id="IPR013249">
    <property type="entry name" value="RNA_pol_sigma70_r4_t2"/>
</dbReference>
<proteinExistence type="inferred from homology"/>
<keyword evidence="2" id="KW-0805">Transcription regulation</keyword>
<organism evidence="7 8">
    <name type="scientific">Lysinibacillus piscis</name>
    <dbReference type="NCBI Taxonomy" id="2518931"/>
    <lineage>
        <taxon>Bacteria</taxon>
        <taxon>Bacillati</taxon>
        <taxon>Bacillota</taxon>
        <taxon>Bacilli</taxon>
        <taxon>Bacillales</taxon>
        <taxon>Bacillaceae</taxon>
        <taxon>Lysinibacillus</taxon>
    </lineage>
</organism>
<dbReference type="InterPro" id="IPR014284">
    <property type="entry name" value="RNA_pol_sigma-70_dom"/>
</dbReference>